<dbReference type="Proteomes" id="UP001295420">
    <property type="component" value="Unassembled WGS sequence"/>
</dbReference>
<dbReference type="InterPro" id="IPR036271">
    <property type="entry name" value="Tet_transcr_reg_TetR-rel_C_sf"/>
</dbReference>
<dbReference type="SUPFAM" id="SSF48498">
    <property type="entry name" value="Tetracyclin repressor-like, C-terminal domain"/>
    <property type="match status" value="1"/>
</dbReference>
<keyword evidence="1 2" id="KW-0238">DNA-binding</keyword>
<organism evidence="4 5">
    <name type="scientific">Vibrio owensii</name>
    <dbReference type="NCBI Taxonomy" id="696485"/>
    <lineage>
        <taxon>Bacteria</taxon>
        <taxon>Pseudomonadati</taxon>
        <taxon>Pseudomonadota</taxon>
        <taxon>Gammaproteobacteria</taxon>
        <taxon>Vibrionales</taxon>
        <taxon>Vibrionaceae</taxon>
        <taxon>Vibrio</taxon>
    </lineage>
</organism>
<accession>A0AAU9Q1F0</accession>
<comment type="caution">
    <text evidence="4">The sequence shown here is derived from an EMBL/GenBank/DDBJ whole genome shotgun (WGS) entry which is preliminary data.</text>
</comment>
<evidence type="ECO:0000256" key="2">
    <source>
        <dbReference type="PROSITE-ProRule" id="PRU00335"/>
    </source>
</evidence>
<feature type="DNA-binding region" description="H-T-H motif" evidence="2">
    <location>
        <begin position="28"/>
        <end position="47"/>
    </location>
</feature>
<dbReference type="Gene3D" id="1.10.357.10">
    <property type="entry name" value="Tetracycline Repressor, domain 2"/>
    <property type="match status" value="1"/>
</dbReference>
<evidence type="ECO:0000259" key="3">
    <source>
        <dbReference type="PROSITE" id="PS50977"/>
    </source>
</evidence>
<evidence type="ECO:0000256" key="1">
    <source>
        <dbReference type="ARBA" id="ARBA00023125"/>
    </source>
</evidence>
<feature type="domain" description="HTH tetR-type" evidence="3">
    <location>
        <begin position="5"/>
        <end position="65"/>
    </location>
</feature>
<dbReference type="PROSITE" id="PS50977">
    <property type="entry name" value="HTH_TETR_2"/>
    <property type="match status" value="1"/>
</dbReference>
<dbReference type="Gene3D" id="1.10.10.60">
    <property type="entry name" value="Homeodomain-like"/>
    <property type="match status" value="1"/>
</dbReference>
<dbReference type="InterPro" id="IPR001647">
    <property type="entry name" value="HTH_TetR"/>
</dbReference>
<dbReference type="Pfam" id="PF00440">
    <property type="entry name" value="TetR_N"/>
    <property type="match status" value="1"/>
</dbReference>
<dbReference type="PANTHER" id="PTHR43479">
    <property type="entry name" value="ACREF/ENVCD OPERON REPRESSOR-RELATED"/>
    <property type="match status" value="1"/>
</dbReference>
<dbReference type="GO" id="GO:0003677">
    <property type="term" value="F:DNA binding"/>
    <property type="evidence" value="ECO:0007669"/>
    <property type="project" value="UniProtKB-UniRule"/>
</dbReference>
<gene>
    <name evidence="4" type="ORF">THF1D04_140003</name>
</gene>
<dbReference type="RefSeq" id="WP_199481372.1">
    <property type="nucleotide sequence ID" value="NZ_CAKMTQ010000006.1"/>
</dbReference>
<name>A0AAU9Q1F0_9VIBR</name>
<evidence type="ECO:0000313" key="4">
    <source>
        <dbReference type="EMBL" id="CAH1523230.1"/>
    </source>
</evidence>
<dbReference type="SUPFAM" id="SSF46689">
    <property type="entry name" value="Homeodomain-like"/>
    <property type="match status" value="1"/>
</dbReference>
<dbReference type="InterPro" id="IPR050624">
    <property type="entry name" value="HTH-type_Tx_Regulator"/>
</dbReference>
<sequence>MPKKSAKVERILDIAIELLKTEGDFGVTMRKVASVADMSLSNVQYYFKTKDDLLKAMADRYFQQCLDDLRALPVMEEEKTLRPIVSMLLSHGHELSDMCRIFREYWAISTRNESIESYLSDYYQTMVVVMKEKIAPLAKDQTSQSRAVSILIPFVEGYSVTAKAMPVSLDEMVDTIEAMLLVNLRGDY</sequence>
<reference evidence="4" key="1">
    <citation type="submission" date="2022-01" db="EMBL/GenBank/DDBJ databases">
        <authorList>
            <person name="Lagorce A."/>
        </authorList>
    </citation>
    <scope>NUCLEOTIDE SEQUENCE</scope>
    <source>
        <strain evidence="4">Th15_F1_D04</strain>
    </source>
</reference>
<dbReference type="EMBL" id="CAKMTQ010000006">
    <property type="protein sequence ID" value="CAH1523230.1"/>
    <property type="molecule type" value="Genomic_DNA"/>
</dbReference>
<proteinExistence type="predicted"/>
<dbReference type="AlphaFoldDB" id="A0AAU9Q1F0"/>
<evidence type="ECO:0000313" key="5">
    <source>
        <dbReference type="Proteomes" id="UP001295420"/>
    </source>
</evidence>
<protein>
    <submittedName>
        <fullName evidence="4">Uncharacterized HTH-type transcriptional regulator in dhlA 5'region</fullName>
    </submittedName>
</protein>
<dbReference type="InterPro" id="IPR009057">
    <property type="entry name" value="Homeodomain-like_sf"/>
</dbReference>
<dbReference type="PANTHER" id="PTHR43479:SF11">
    <property type="entry name" value="ACREF_ENVCD OPERON REPRESSOR-RELATED"/>
    <property type="match status" value="1"/>
</dbReference>